<proteinExistence type="predicted"/>
<gene>
    <name evidence="1" type="ORF">RPERSI_LOCUS3586</name>
</gene>
<evidence type="ECO:0000313" key="1">
    <source>
        <dbReference type="EMBL" id="CAG8541898.1"/>
    </source>
</evidence>
<reference evidence="1" key="1">
    <citation type="submission" date="2021-06" db="EMBL/GenBank/DDBJ databases">
        <authorList>
            <person name="Kallberg Y."/>
            <person name="Tangrot J."/>
            <person name="Rosling A."/>
        </authorList>
    </citation>
    <scope>NUCLEOTIDE SEQUENCE</scope>
    <source>
        <strain evidence="1">MA461A</strain>
    </source>
</reference>
<comment type="caution">
    <text evidence="1">The sequence shown here is derived from an EMBL/GenBank/DDBJ whole genome shotgun (WGS) entry which is preliminary data.</text>
</comment>
<sequence length="152" mass="17417">MNRYYENNGNDYGNDPSDRSRNQLISTSNDDLIRIDIESITFLPQKTQLFSGTITDETLFADVTTSVECTNLELCVKLGQEGVSIILDRYLEDIESSVDDLISVLDSDETDNIDEKDLKVKEIIFIEINQVVGFKIESRNIYFEFDKGIIRE</sequence>
<keyword evidence="2" id="KW-1185">Reference proteome</keyword>
<feature type="non-terminal residue" evidence="1">
    <location>
        <position position="152"/>
    </location>
</feature>
<organism evidence="1 2">
    <name type="scientific">Racocetra persica</name>
    <dbReference type="NCBI Taxonomy" id="160502"/>
    <lineage>
        <taxon>Eukaryota</taxon>
        <taxon>Fungi</taxon>
        <taxon>Fungi incertae sedis</taxon>
        <taxon>Mucoromycota</taxon>
        <taxon>Glomeromycotina</taxon>
        <taxon>Glomeromycetes</taxon>
        <taxon>Diversisporales</taxon>
        <taxon>Gigasporaceae</taxon>
        <taxon>Racocetra</taxon>
    </lineage>
</organism>
<dbReference type="EMBL" id="CAJVQC010004543">
    <property type="protein sequence ID" value="CAG8541898.1"/>
    <property type="molecule type" value="Genomic_DNA"/>
</dbReference>
<name>A0ACA9LNU3_9GLOM</name>
<dbReference type="Proteomes" id="UP000789920">
    <property type="component" value="Unassembled WGS sequence"/>
</dbReference>
<evidence type="ECO:0000313" key="2">
    <source>
        <dbReference type="Proteomes" id="UP000789920"/>
    </source>
</evidence>
<protein>
    <submittedName>
        <fullName evidence="1">7410_t:CDS:1</fullName>
    </submittedName>
</protein>
<accession>A0ACA9LNU3</accession>